<comment type="caution">
    <text evidence="4">The sequence shown here is derived from an EMBL/GenBank/DDBJ whole genome shotgun (WGS) entry which is preliminary data.</text>
</comment>
<evidence type="ECO:0000256" key="2">
    <source>
        <dbReference type="SAM" id="MobiDB-lite"/>
    </source>
</evidence>
<organism evidence="4 5">
    <name type="scientific">Catellatospora chokoriensis</name>
    <dbReference type="NCBI Taxonomy" id="310353"/>
    <lineage>
        <taxon>Bacteria</taxon>
        <taxon>Bacillati</taxon>
        <taxon>Actinomycetota</taxon>
        <taxon>Actinomycetes</taxon>
        <taxon>Micromonosporales</taxon>
        <taxon>Micromonosporaceae</taxon>
        <taxon>Catellatospora</taxon>
    </lineage>
</organism>
<proteinExistence type="inferred from homology"/>
<dbReference type="InterPro" id="IPR026893">
    <property type="entry name" value="Tyr/Ser_Pase_IphP-type"/>
</dbReference>
<dbReference type="SUPFAM" id="SSF52799">
    <property type="entry name" value="(Phosphotyrosine protein) phosphatases II"/>
    <property type="match status" value="1"/>
</dbReference>
<evidence type="ECO:0000259" key="3">
    <source>
        <dbReference type="PROSITE" id="PS50056"/>
    </source>
</evidence>
<reference evidence="4 5" key="1">
    <citation type="submission" date="2021-01" db="EMBL/GenBank/DDBJ databases">
        <title>Whole genome shotgun sequence of Catellatospora chokoriensis NBRC 107358.</title>
        <authorList>
            <person name="Komaki H."/>
            <person name="Tamura T."/>
        </authorList>
    </citation>
    <scope>NUCLEOTIDE SEQUENCE [LARGE SCALE GENOMIC DNA]</scope>
    <source>
        <strain evidence="4 5">NBRC 107358</strain>
    </source>
</reference>
<dbReference type="PANTHER" id="PTHR31126">
    <property type="entry name" value="TYROSINE-PROTEIN PHOSPHATASE"/>
    <property type="match status" value="1"/>
</dbReference>
<dbReference type="InterPro" id="IPR000387">
    <property type="entry name" value="Tyr_Pase_dom"/>
</dbReference>
<dbReference type="PANTHER" id="PTHR31126:SF1">
    <property type="entry name" value="TYROSINE SPECIFIC PROTEIN PHOSPHATASES DOMAIN-CONTAINING PROTEIN"/>
    <property type="match status" value="1"/>
</dbReference>
<feature type="domain" description="Tyrosine specific protein phosphatases" evidence="3">
    <location>
        <begin position="140"/>
        <end position="175"/>
    </location>
</feature>
<feature type="region of interest" description="Disordered" evidence="2">
    <location>
        <begin position="1"/>
        <end position="21"/>
    </location>
</feature>
<comment type="similarity">
    <text evidence="1">Belongs to the protein-tyrosine phosphatase family.</text>
</comment>
<dbReference type="GO" id="GO:0004721">
    <property type="term" value="F:phosphoprotein phosphatase activity"/>
    <property type="evidence" value="ECO:0007669"/>
    <property type="project" value="InterPro"/>
</dbReference>
<dbReference type="PROSITE" id="PS00383">
    <property type="entry name" value="TYR_PHOSPHATASE_1"/>
    <property type="match status" value="1"/>
</dbReference>
<dbReference type="InterPro" id="IPR029021">
    <property type="entry name" value="Prot-tyrosine_phosphatase-like"/>
</dbReference>
<dbReference type="InterPro" id="IPR016130">
    <property type="entry name" value="Tyr_Pase_AS"/>
</dbReference>
<dbReference type="Gene3D" id="3.90.190.10">
    <property type="entry name" value="Protein tyrosine phosphatase superfamily"/>
    <property type="match status" value="1"/>
</dbReference>
<evidence type="ECO:0000313" key="4">
    <source>
        <dbReference type="EMBL" id="GIF87070.1"/>
    </source>
</evidence>
<name>A0A8J3NNL0_9ACTN</name>
<evidence type="ECO:0000313" key="5">
    <source>
        <dbReference type="Proteomes" id="UP000619293"/>
    </source>
</evidence>
<evidence type="ECO:0000256" key="1">
    <source>
        <dbReference type="ARBA" id="ARBA00009580"/>
    </source>
</evidence>
<dbReference type="EMBL" id="BONG01000001">
    <property type="protein sequence ID" value="GIF87070.1"/>
    <property type="molecule type" value="Genomic_DNA"/>
</dbReference>
<dbReference type="AlphaFoldDB" id="A0A8J3NNL0"/>
<dbReference type="Proteomes" id="UP000619293">
    <property type="component" value="Unassembled WGS sequence"/>
</dbReference>
<protein>
    <submittedName>
        <fullName evidence="4">Putative phosphotyrosine protein phosphatase</fullName>
    </submittedName>
</protein>
<accession>A0A8J3NNL0</accession>
<gene>
    <name evidence="4" type="ORF">Cch02nite_05140</name>
</gene>
<sequence>MSGRSEPSSAPPAAERGGRVDSSRLVDFASPLFNFRDVGGLATTDGGEVRRGVLFRSDTLTALGEADRERFAQLGVHTVIDLRHPVELERHGRAPAWCCEDWHNVPLNNPVWRAEDYSPEAGVVAFLLARYHETAEHAAADIARAVELIATAEGPTVVHCWGGRDRTGVVIALVLELAGVSDADIAADYELTERGMARYLDWQRQHRPDKGPLQPYLASTPAEVMRTFLAQLRDRHGSVRAYLTGAGLDDETIDALRSRLRE</sequence>
<dbReference type="PROSITE" id="PS50056">
    <property type="entry name" value="TYR_PHOSPHATASE_2"/>
    <property type="match status" value="1"/>
</dbReference>
<dbReference type="Pfam" id="PF13350">
    <property type="entry name" value="Y_phosphatase3"/>
    <property type="match status" value="1"/>
</dbReference>
<keyword evidence="5" id="KW-1185">Reference proteome</keyword>
<dbReference type="RefSeq" id="WP_191842279.1">
    <property type="nucleotide sequence ID" value="NZ_BAAALB010000048.1"/>
</dbReference>